<comment type="caution">
    <text evidence="4">The sequence shown here is derived from an EMBL/GenBank/DDBJ whole genome shotgun (WGS) entry which is preliminary data.</text>
</comment>
<sequence length="338" mass="37817">MARLTTPTYRHVLYDDLKEDLGEYFQDNLTKLRCLAKTKSGDEHQCKKSIGRDKVFQVQKILDQYVTYLEGDRERILARISELSNLLVHPKRHKQDGREKVRQLEKKYHETMKRHLNAKRREGSVVAVTERAQMPEGRLVEEDSISITQSSCTEMTTDTEIEEPEVTYPALPTTHTFVIEDKEEVTVDSSIAPRPLLQSNTTQSRPLTHPSTPLPSTTVVQSDSQPVSNTLPPNPLLLLVLSLLPQWLVGFISLVHIKWGSVPVRNTSGKTENQTVVDLGIMLGLRVTPRMIPILLAVLGGLYYTGWGVFGSLVSCVLVSAAGGALMRRISPGDEIVV</sequence>
<dbReference type="RefSeq" id="XP_056762238.1">
    <property type="nucleotide sequence ID" value="XM_056913389.1"/>
</dbReference>
<feature type="coiled-coil region" evidence="1">
    <location>
        <begin position="94"/>
        <end position="121"/>
    </location>
</feature>
<dbReference type="AlphaFoldDB" id="A0AAD6BY30"/>
<evidence type="ECO:0000256" key="2">
    <source>
        <dbReference type="SAM" id="MobiDB-lite"/>
    </source>
</evidence>
<evidence type="ECO:0000313" key="5">
    <source>
        <dbReference type="Proteomes" id="UP001213681"/>
    </source>
</evidence>
<feature type="region of interest" description="Disordered" evidence="2">
    <location>
        <begin position="189"/>
        <end position="227"/>
    </location>
</feature>
<feature type="compositionally biased region" description="Low complexity" evidence="2">
    <location>
        <begin position="206"/>
        <end position="218"/>
    </location>
</feature>
<dbReference type="GeneID" id="81603632"/>
<organism evidence="4 5">
    <name type="scientific">Penicillium daleae</name>
    <dbReference type="NCBI Taxonomy" id="63821"/>
    <lineage>
        <taxon>Eukaryota</taxon>
        <taxon>Fungi</taxon>
        <taxon>Dikarya</taxon>
        <taxon>Ascomycota</taxon>
        <taxon>Pezizomycotina</taxon>
        <taxon>Eurotiomycetes</taxon>
        <taxon>Eurotiomycetidae</taxon>
        <taxon>Eurotiales</taxon>
        <taxon>Aspergillaceae</taxon>
        <taxon>Penicillium</taxon>
    </lineage>
</organism>
<keyword evidence="3" id="KW-0812">Transmembrane</keyword>
<keyword evidence="5" id="KW-1185">Reference proteome</keyword>
<keyword evidence="3" id="KW-1133">Transmembrane helix</keyword>
<protein>
    <submittedName>
        <fullName evidence="4">Uncharacterized protein</fullName>
    </submittedName>
</protein>
<dbReference type="Proteomes" id="UP001213681">
    <property type="component" value="Unassembled WGS sequence"/>
</dbReference>
<evidence type="ECO:0000256" key="3">
    <source>
        <dbReference type="SAM" id="Phobius"/>
    </source>
</evidence>
<reference evidence="4" key="2">
    <citation type="journal article" date="2023" name="IMA Fungus">
        <title>Comparative genomic study of the Penicillium genus elucidates a diverse pangenome and 15 lateral gene transfer events.</title>
        <authorList>
            <person name="Petersen C."/>
            <person name="Sorensen T."/>
            <person name="Nielsen M.R."/>
            <person name="Sondergaard T.E."/>
            <person name="Sorensen J.L."/>
            <person name="Fitzpatrick D.A."/>
            <person name="Frisvad J.C."/>
            <person name="Nielsen K.L."/>
        </authorList>
    </citation>
    <scope>NUCLEOTIDE SEQUENCE</scope>
    <source>
        <strain evidence="4">IBT 16125</strain>
    </source>
</reference>
<gene>
    <name evidence="4" type="ORF">N7458_010007</name>
</gene>
<accession>A0AAD6BY30</accession>
<evidence type="ECO:0000256" key="1">
    <source>
        <dbReference type="SAM" id="Coils"/>
    </source>
</evidence>
<name>A0AAD6BY30_9EURO</name>
<evidence type="ECO:0000313" key="4">
    <source>
        <dbReference type="EMBL" id="KAJ5439009.1"/>
    </source>
</evidence>
<keyword evidence="3" id="KW-0472">Membrane</keyword>
<dbReference type="EMBL" id="JAPVEA010000008">
    <property type="protein sequence ID" value="KAJ5439009.1"/>
    <property type="molecule type" value="Genomic_DNA"/>
</dbReference>
<feature type="transmembrane region" description="Helical" evidence="3">
    <location>
        <begin position="304"/>
        <end position="326"/>
    </location>
</feature>
<reference evidence="4" key="1">
    <citation type="submission" date="2022-12" db="EMBL/GenBank/DDBJ databases">
        <authorList>
            <person name="Petersen C."/>
        </authorList>
    </citation>
    <scope>NUCLEOTIDE SEQUENCE</scope>
    <source>
        <strain evidence="4">IBT 16125</strain>
    </source>
</reference>
<keyword evidence="1" id="KW-0175">Coiled coil</keyword>
<proteinExistence type="predicted"/>